<dbReference type="EMBL" id="MKQR01000028">
    <property type="protein sequence ID" value="OLR90343.1"/>
    <property type="molecule type" value="Genomic_DNA"/>
</dbReference>
<dbReference type="Gene3D" id="1.25.40.10">
    <property type="entry name" value="Tetratricopeptide repeat domain"/>
    <property type="match status" value="1"/>
</dbReference>
<dbReference type="InterPro" id="IPR011990">
    <property type="entry name" value="TPR-like_helical_dom_sf"/>
</dbReference>
<keyword evidence="2" id="KW-1185">Reference proteome</keyword>
<gene>
    <name evidence="1" type="ORF">BJP25_04130</name>
</gene>
<evidence type="ECO:0000313" key="1">
    <source>
        <dbReference type="EMBL" id="OLR90343.1"/>
    </source>
</evidence>
<comment type="caution">
    <text evidence="1">The sequence shown here is derived from an EMBL/GenBank/DDBJ whole genome shotgun (WGS) entry which is preliminary data.</text>
</comment>
<sequence>MLDLARFHQDSGDHIAATRLLARAAELEPAAVSILTELTRSQLRTAALTAAERTARRIVELAPADAYGHVLLGRALARQGKHREALPHLRLASTMSGEWQELVEASEERMRSAAA</sequence>
<dbReference type="SUPFAM" id="SSF48452">
    <property type="entry name" value="TPR-like"/>
    <property type="match status" value="1"/>
</dbReference>
<reference evidence="1 2" key="1">
    <citation type="submission" date="2016-10" db="EMBL/GenBank/DDBJ databases">
        <title>The Draft Genome Sequence of Actinokineospora bangkokensis 44EHWT reveals the biosynthetic pathway of antifungal compounds Thailandins with unusual extender unit butylmalonyl-CoA.</title>
        <authorList>
            <person name="Greule A."/>
            <person name="Intra B."/>
            <person name="Flemming S."/>
            <person name="Rommel M.G."/>
            <person name="Panbangred W."/>
            <person name="Bechthold A."/>
        </authorList>
    </citation>
    <scope>NUCLEOTIDE SEQUENCE [LARGE SCALE GENOMIC DNA]</scope>
    <source>
        <strain evidence="1 2">44EHW</strain>
    </source>
</reference>
<proteinExistence type="predicted"/>
<protein>
    <submittedName>
        <fullName evidence="1">Uncharacterized protein</fullName>
    </submittedName>
</protein>
<dbReference type="AlphaFoldDB" id="A0A1Q9LEB2"/>
<name>A0A1Q9LEB2_9PSEU</name>
<dbReference type="Proteomes" id="UP000186040">
    <property type="component" value="Unassembled WGS sequence"/>
</dbReference>
<organism evidence="1 2">
    <name type="scientific">Actinokineospora bangkokensis</name>
    <dbReference type="NCBI Taxonomy" id="1193682"/>
    <lineage>
        <taxon>Bacteria</taxon>
        <taxon>Bacillati</taxon>
        <taxon>Actinomycetota</taxon>
        <taxon>Actinomycetes</taxon>
        <taxon>Pseudonocardiales</taxon>
        <taxon>Pseudonocardiaceae</taxon>
        <taxon>Actinokineospora</taxon>
    </lineage>
</organism>
<evidence type="ECO:0000313" key="2">
    <source>
        <dbReference type="Proteomes" id="UP000186040"/>
    </source>
</evidence>
<accession>A0A1Q9LEB2</accession>
<dbReference type="STRING" id="1193682.BJP25_04130"/>